<evidence type="ECO:0000313" key="11">
    <source>
        <dbReference type="Proteomes" id="UP000031327"/>
    </source>
</evidence>
<dbReference type="InterPro" id="IPR008995">
    <property type="entry name" value="Mo/tungstate-bd_C_term_dom"/>
</dbReference>
<gene>
    <name evidence="10" type="ORF">JF50_23445</name>
</gene>
<dbReference type="OrthoDB" id="9802264at2"/>
<dbReference type="SUPFAM" id="SSF50331">
    <property type="entry name" value="MOP-like"/>
    <property type="match status" value="1"/>
</dbReference>
<evidence type="ECO:0000256" key="7">
    <source>
        <dbReference type="ARBA" id="ARBA00023065"/>
    </source>
</evidence>
<dbReference type="SUPFAM" id="SSF52540">
    <property type="entry name" value="P-loop containing nucleoside triphosphate hydrolases"/>
    <property type="match status" value="1"/>
</dbReference>
<dbReference type="PROSITE" id="PS50893">
    <property type="entry name" value="ABC_TRANSPORTER_2"/>
    <property type="match status" value="1"/>
</dbReference>
<dbReference type="EMBL" id="JWIC01000010">
    <property type="protein sequence ID" value="KID54819.1"/>
    <property type="molecule type" value="Genomic_DNA"/>
</dbReference>
<dbReference type="InterPro" id="IPR015853">
    <property type="entry name" value="ABC_transpr_FbpC"/>
</dbReference>
<dbReference type="PANTHER" id="PTHR42781">
    <property type="entry name" value="SPERMIDINE/PUTRESCINE IMPORT ATP-BINDING PROTEIN POTA"/>
    <property type="match status" value="1"/>
</dbReference>
<dbReference type="GO" id="GO:0005524">
    <property type="term" value="F:ATP binding"/>
    <property type="evidence" value="ECO:0007669"/>
    <property type="project" value="UniProtKB-KW"/>
</dbReference>
<keyword evidence="2" id="KW-1003">Cell membrane</keyword>
<dbReference type="PANTHER" id="PTHR42781:SF4">
    <property type="entry name" value="SPERMIDINE_PUTRESCINE IMPORT ATP-BINDING PROTEIN POTA"/>
    <property type="match status" value="1"/>
</dbReference>
<dbReference type="RefSeq" id="WP_039611715.1">
    <property type="nucleotide sequence ID" value="NZ_JWIC01000010.1"/>
</dbReference>
<evidence type="ECO:0000256" key="2">
    <source>
        <dbReference type="ARBA" id="ARBA00022475"/>
    </source>
</evidence>
<dbReference type="CDD" id="cd03259">
    <property type="entry name" value="ABC_Carb_Solutes_like"/>
    <property type="match status" value="1"/>
</dbReference>
<name>A0A0C1MDD0_9GAMM</name>
<dbReference type="Pfam" id="PF00005">
    <property type="entry name" value="ABC_tran"/>
    <property type="match status" value="1"/>
</dbReference>
<keyword evidence="3" id="KW-0410">Iron transport</keyword>
<dbReference type="PROSITE" id="PS00211">
    <property type="entry name" value="ABC_TRANSPORTER_1"/>
    <property type="match status" value="1"/>
</dbReference>
<protein>
    <submittedName>
        <fullName evidence="10">ABC transporter</fullName>
    </submittedName>
</protein>
<dbReference type="AlphaFoldDB" id="A0A0C1MDD0"/>
<keyword evidence="7" id="KW-0406">Ion transport</keyword>
<dbReference type="GO" id="GO:0015697">
    <property type="term" value="P:quaternary ammonium group transport"/>
    <property type="evidence" value="ECO:0007669"/>
    <property type="project" value="UniProtKB-ARBA"/>
</dbReference>
<dbReference type="InterPro" id="IPR027417">
    <property type="entry name" value="P-loop_NTPase"/>
</dbReference>
<evidence type="ECO:0000256" key="5">
    <source>
        <dbReference type="ARBA" id="ARBA00022840"/>
    </source>
</evidence>
<dbReference type="InterPro" id="IPR050093">
    <property type="entry name" value="ABC_SmlMolc_Importer"/>
</dbReference>
<dbReference type="GO" id="GO:0016020">
    <property type="term" value="C:membrane"/>
    <property type="evidence" value="ECO:0007669"/>
    <property type="project" value="InterPro"/>
</dbReference>
<evidence type="ECO:0000256" key="1">
    <source>
        <dbReference type="ARBA" id="ARBA00022448"/>
    </source>
</evidence>
<sequence length="343" mass="37941">MYSLAIESLQYSYDGHAVIDNLDLQVKENEIVCLLGASGCGKTTTLKAIAGLIRPQQGVITIGQNTVNDGKRFVAPQHRNVGMMFQDYALFPHLTVAQNVAFGLGKLSRDEKQARVSEMLELVHLGAYAARFPHELSGGQQQRVAIARALAYRPSLLLLDEPFSNIDAQVRFQLISDIRSIIKDQKVSAIFVSHSKDEAFAFSDRLAIMHQGQIAQLGCPTELFHQPKNQVVAEFLGQGIYLDATHAGNGAFSTQFGQVSSLTQQSDVEHKGKIFVRPSHIELFNTDHGEIKVNQERFVGTEYLYAIELQGQQLEIAKPADNPLDLSKPISLKIKPHAVNFFS</sequence>
<accession>A0A0C1MDD0</accession>
<dbReference type="InterPro" id="IPR017871">
    <property type="entry name" value="ABC_transporter-like_CS"/>
</dbReference>
<evidence type="ECO:0000256" key="8">
    <source>
        <dbReference type="ARBA" id="ARBA00023136"/>
    </source>
</evidence>
<dbReference type="InterPro" id="IPR003593">
    <property type="entry name" value="AAA+_ATPase"/>
</dbReference>
<organism evidence="10 11">
    <name type="scientific">Pseudoalteromonas luteoviolacea</name>
    <dbReference type="NCBI Taxonomy" id="43657"/>
    <lineage>
        <taxon>Bacteria</taxon>
        <taxon>Pseudomonadati</taxon>
        <taxon>Pseudomonadota</taxon>
        <taxon>Gammaproteobacteria</taxon>
        <taxon>Alteromonadales</taxon>
        <taxon>Pseudoalteromonadaceae</taxon>
        <taxon>Pseudoalteromonas</taxon>
    </lineage>
</organism>
<keyword evidence="5" id="KW-0067">ATP-binding</keyword>
<comment type="caution">
    <text evidence="10">The sequence shown here is derived from an EMBL/GenBank/DDBJ whole genome shotgun (WGS) entry which is preliminary data.</text>
</comment>
<evidence type="ECO:0000313" key="10">
    <source>
        <dbReference type="EMBL" id="KID54819.1"/>
    </source>
</evidence>
<proteinExistence type="predicted"/>
<dbReference type="GO" id="GO:0015408">
    <property type="term" value="F:ABC-type ferric iron transporter activity"/>
    <property type="evidence" value="ECO:0007669"/>
    <property type="project" value="InterPro"/>
</dbReference>
<keyword evidence="1" id="KW-0813">Transport</keyword>
<evidence type="ECO:0000256" key="6">
    <source>
        <dbReference type="ARBA" id="ARBA00023004"/>
    </source>
</evidence>
<evidence type="ECO:0000256" key="3">
    <source>
        <dbReference type="ARBA" id="ARBA00022496"/>
    </source>
</evidence>
<dbReference type="FunFam" id="3.40.50.300:FF:000425">
    <property type="entry name" value="Probable ABC transporter, ATP-binding subunit"/>
    <property type="match status" value="1"/>
</dbReference>
<dbReference type="InterPro" id="IPR003439">
    <property type="entry name" value="ABC_transporter-like_ATP-bd"/>
</dbReference>
<dbReference type="Proteomes" id="UP000031327">
    <property type="component" value="Unassembled WGS sequence"/>
</dbReference>
<evidence type="ECO:0000256" key="4">
    <source>
        <dbReference type="ARBA" id="ARBA00022741"/>
    </source>
</evidence>
<keyword evidence="8" id="KW-0472">Membrane</keyword>
<dbReference type="Gene3D" id="3.40.50.300">
    <property type="entry name" value="P-loop containing nucleotide triphosphate hydrolases"/>
    <property type="match status" value="1"/>
</dbReference>
<feature type="domain" description="ABC transporter" evidence="9">
    <location>
        <begin position="4"/>
        <end position="236"/>
    </location>
</feature>
<dbReference type="GO" id="GO:0016887">
    <property type="term" value="F:ATP hydrolysis activity"/>
    <property type="evidence" value="ECO:0007669"/>
    <property type="project" value="InterPro"/>
</dbReference>
<dbReference type="SMART" id="SM00382">
    <property type="entry name" value="AAA"/>
    <property type="match status" value="1"/>
</dbReference>
<keyword evidence="4" id="KW-0547">Nucleotide-binding</keyword>
<evidence type="ECO:0000259" key="9">
    <source>
        <dbReference type="PROSITE" id="PS50893"/>
    </source>
</evidence>
<reference evidence="10 11" key="1">
    <citation type="submission" date="2014-12" db="EMBL/GenBank/DDBJ databases">
        <title>Draft Genome Sequence of Pseudoalteromonas luteoviolacea HI1.</title>
        <authorList>
            <person name="Asahina A.Y."/>
            <person name="Hadfield M.G."/>
        </authorList>
    </citation>
    <scope>NUCLEOTIDE SEQUENCE [LARGE SCALE GENOMIC DNA]</scope>
    <source>
        <strain evidence="10 11">HI1</strain>
    </source>
</reference>
<keyword evidence="6" id="KW-0408">Iron</keyword>